<comment type="caution">
    <text evidence="1">The sequence shown here is derived from an EMBL/GenBank/DDBJ whole genome shotgun (WGS) entry which is preliminary data.</text>
</comment>
<dbReference type="AlphaFoldDB" id="A0A4Y2LMK6"/>
<dbReference type="PANTHER" id="PTHR46114">
    <property type="entry name" value="APPLE DOMAIN-CONTAINING PROTEIN"/>
    <property type="match status" value="1"/>
</dbReference>
<gene>
    <name evidence="1" type="ORF">AVEN_206983_1</name>
</gene>
<organism evidence="1 2">
    <name type="scientific">Araneus ventricosus</name>
    <name type="common">Orbweaver spider</name>
    <name type="synonym">Epeira ventricosa</name>
    <dbReference type="NCBI Taxonomy" id="182803"/>
    <lineage>
        <taxon>Eukaryota</taxon>
        <taxon>Metazoa</taxon>
        <taxon>Ecdysozoa</taxon>
        <taxon>Arthropoda</taxon>
        <taxon>Chelicerata</taxon>
        <taxon>Arachnida</taxon>
        <taxon>Araneae</taxon>
        <taxon>Araneomorphae</taxon>
        <taxon>Entelegynae</taxon>
        <taxon>Araneoidea</taxon>
        <taxon>Araneidae</taxon>
        <taxon>Araneus</taxon>
    </lineage>
</organism>
<sequence>MTYSRHEITQAERNDLVRDLKLSQTDSELLGSRLQGWNLLEKGIKISSCRRPQSHFEDYFAEKEDIVYCCDVNGLFGHALGHEHNPAEWRLFIDSSKRSLNAMLLRIGNVNQSVPVAYSTNTKATYEVMSAILKLISHTTFKWNICGDLKVIGILTGIQKGYTKFCCFLCEWDSRDRKNHYIRKKWPPRNS</sequence>
<name>A0A4Y2LMK6_ARAVE</name>
<keyword evidence="2" id="KW-1185">Reference proteome</keyword>
<dbReference type="PANTHER" id="PTHR46114:SF1">
    <property type="entry name" value="ZAD DOMAIN-CONTAINING PROTEIN"/>
    <property type="match status" value="1"/>
</dbReference>
<dbReference type="EMBL" id="BGPR01005949">
    <property type="protein sequence ID" value="GBN14786.1"/>
    <property type="molecule type" value="Genomic_DNA"/>
</dbReference>
<dbReference type="OrthoDB" id="8063408at2759"/>
<proteinExistence type="predicted"/>
<accession>A0A4Y2LMK6</accession>
<evidence type="ECO:0000313" key="2">
    <source>
        <dbReference type="Proteomes" id="UP000499080"/>
    </source>
</evidence>
<evidence type="ECO:0000313" key="1">
    <source>
        <dbReference type="EMBL" id="GBN14786.1"/>
    </source>
</evidence>
<reference evidence="1 2" key="1">
    <citation type="journal article" date="2019" name="Sci. Rep.">
        <title>Orb-weaving spider Araneus ventricosus genome elucidates the spidroin gene catalogue.</title>
        <authorList>
            <person name="Kono N."/>
            <person name="Nakamura H."/>
            <person name="Ohtoshi R."/>
            <person name="Moran D.A.P."/>
            <person name="Shinohara A."/>
            <person name="Yoshida Y."/>
            <person name="Fujiwara M."/>
            <person name="Mori M."/>
            <person name="Tomita M."/>
            <person name="Arakawa K."/>
        </authorList>
    </citation>
    <scope>NUCLEOTIDE SEQUENCE [LARGE SCALE GENOMIC DNA]</scope>
</reference>
<dbReference type="Proteomes" id="UP000499080">
    <property type="component" value="Unassembled WGS sequence"/>
</dbReference>
<protein>
    <submittedName>
        <fullName evidence="1">Uncharacterized protein</fullName>
    </submittedName>
</protein>